<dbReference type="Proteomes" id="UP000295221">
    <property type="component" value="Unassembled WGS sequence"/>
</dbReference>
<dbReference type="InterPro" id="IPR026444">
    <property type="entry name" value="Secre_tail"/>
</dbReference>
<keyword evidence="2" id="KW-0964">Secreted</keyword>
<comment type="caution">
    <text evidence="10">The sequence shown here is derived from an EMBL/GenBank/DDBJ whole genome shotgun (WGS) entry which is preliminary data.</text>
</comment>
<dbReference type="OrthoDB" id="9764953at2"/>
<feature type="domain" description="CBM6" evidence="9">
    <location>
        <begin position="586"/>
        <end position="706"/>
    </location>
</feature>
<evidence type="ECO:0000256" key="8">
    <source>
        <dbReference type="SAM" id="SignalP"/>
    </source>
</evidence>
<evidence type="ECO:0000256" key="6">
    <source>
        <dbReference type="ARBA" id="ARBA00023277"/>
    </source>
</evidence>
<keyword evidence="7" id="KW-0624">Polysaccharide degradation</keyword>
<dbReference type="Gene3D" id="2.60.120.260">
    <property type="entry name" value="Galactose-binding domain-like"/>
    <property type="match status" value="1"/>
</dbReference>
<dbReference type="Gene3D" id="3.40.50.1820">
    <property type="entry name" value="alpha/beta hydrolase"/>
    <property type="match status" value="1"/>
</dbReference>
<evidence type="ECO:0000256" key="3">
    <source>
        <dbReference type="ARBA" id="ARBA00022651"/>
    </source>
</evidence>
<dbReference type="PANTHER" id="PTHR38050">
    <property type="match status" value="1"/>
</dbReference>
<keyword evidence="4 8" id="KW-0732">Signal</keyword>
<dbReference type="GO" id="GO:0030600">
    <property type="term" value="F:feruloyl esterase activity"/>
    <property type="evidence" value="ECO:0007669"/>
    <property type="project" value="InterPro"/>
</dbReference>
<reference evidence="10 11" key="1">
    <citation type="submission" date="2019-03" db="EMBL/GenBank/DDBJ databases">
        <title>Genomic Encyclopedia of Type Strains, Phase IV (KMG-IV): sequencing the most valuable type-strain genomes for metagenomic binning, comparative biology and taxonomic classification.</title>
        <authorList>
            <person name="Goeker M."/>
        </authorList>
    </citation>
    <scope>NUCLEOTIDE SEQUENCE [LARGE SCALE GENOMIC DNA]</scope>
    <source>
        <strain evidence="10 11">DSM 24179</strain>
    </source>
</reference>
<dbReference type="GO" id="GO:0045493">
    <property type="term" value="P:xylan catabolic process"/>
    <property type="evidence" value="ECO:0007669"/>
    <property type="project" value="UniProtKB-KW"/>
</dbReference>
<keyword evidence="5" id="KW-0378">Hydrolase</keyword>
<dbReference type="InterPro" id="IPR005084">
    <property type="entry name" value="CBM6"/>
</dbReference>
<evidence type="ECO:0000256" key="5">
    <source>
        <dbReference type="ARBA" id="ARBA00022801"/>
    </source>
</evidence>
<feature type="signal peptide" evidence="8">
    <location>
        <begin position="1"/>
        <end position="26"/>
    </location>
</feature>
<evidence type="ECO:0000256" key="1">
    <source>
        <dbReference type="ARBA" id="ARBA00004613"/>
    </source>
</evidence>
<dbReference type="SUPFAM" id="SSF49785">
    <property type="entry name" value="Galactose-binding domain-like"/>
    <property type="match status" value="1"/>
</dbReference>
<dbReference type="AlphaFoldDB" id="A0A4R2GNN7"/>
<dbReference type="PANTHER" id="PTHR38050:SF2">
    <property type="entry name" value="FERULOYL ESTERASE C-RELATED"/>
    <property type="match status" value="1"/>
</dbReference>
<dbReference type="SUPFAM" id="SSF53474">
    <property type="entry name" value="alpha/beta-Hydrolases"/>
    <property type="match status" value="1"/>
</dbReference>
<name>A0A4R2GNN7_9BACT</name>
<dbReference type="RefSeq" id="WP_132431305.1">
    <property type="nucleotide sequence ID" value="NZ_SLWK01000001.1"/>
</dbReference>
<dbReference type="Pfam" id="PF02230">
    <property type="entry name" value="Abhydrolase_2"/>
    <property type="match status" value="1"/>
</dbReference>
<keyword evidence="3" id="KW-0858">Xylan degradation</keyword>
<sequence>MKSKSNYFRICCVALIMSMLPILCFAQIENIQVGEQTRRMLAFAPSDIESNRPLMISMHGMNQDINYQKNMTRWEDVASEHNFVVVYPEGLNSRWSLFGSSDIDFILAIIDEMHDRYAIDRDRVYLSGFSMGGMMTYYAATQIADKIAAFAPVGGYLMQGPNTNSSRPIPLIHTHGTTDDVVVFGGVQTAIDVWVARNNCPETPEVIQPYPAGMSHSNTTKYIYGPGTDQVEVVLLKHEGVGHWHSMEPVNTSEVIWQFCRRFSLGFGIPKVSSAFVIDDDPNQVVIEFSLELEESSGFDGFTVEVDGSPVDISSIELLGETVLAINLEQAIINSNQITISYNDGNVTSVFEKELIDFSDLLVENFLHGSSPRIIEIIAQEAGQSLVIKFNKEMLLPSDIDGLILNSNFNGLTEISINDQVSFLDEDPKTLVFELDEQVFADYELSITYTGTGIAATDDGLLNNVDNFPVNNKAKGLPVTIESAILEENAIAINLKFAKAMRMGDEQLEQFRVQVNGQDVAIREFFVRKEVISLVLANNVYFGDEITISYTPGDIVAADQGELSAFIDFAVENKVAEPSEWTEIPARIQAENYTLQFGTDTETTSDVGGGINVGWIDSGDWLVYAIDNKSDETEFQISFRLAAEAGGRNFDIYIDDEKVGQINVPNTGGWQTWQTVTSEISLKQGQQYLKLVATSSGFNINYFDIEVNTVGFNNPAVKDVLIYHDPSSRQISIRTNDLIYNNVKVIDLAGNVIVNDSVTYKSEKQISGNFSNGVYIVKISNGEDYFSQKVTVLK</sequence>
<dbReference type="GO" id="GO:0005576">
    <property type="term" value="C:extracellular region"/>
    <property type="evidence" value="ECO:0007669"/>
    <property type="project" value="UniProtKB-SubCell"/>
</dbReference>
<keyword evidence="11" id="KW-1185">Reference proteome</keyword>
<proteinExistence type="predicted"/>
<dbReference type="NCBIfam" id="TIGR04183">
    <property type="entry name" value="Por_Secre_tail"/>
    <property type="match status" value="1"/>
</dbReference>
<dbReference type="InterPro" id="IPR029058">
    <property type="entry name" value="AB_hydrolase_fold"/>
</dbReference>
<feature type="chain" id="PRO_5020452665" evidence="8">
    <location>
        <begin position="27"/>
        <end position="794"/>
    </location>
</feature>
<evidence type="ECO:0000313" key="11">
    <source>
        <dbReference type="Proteomes" id="UP000295221"/>
    </source>
</evidence>
<dbReference type="InterPro" id="IPR006584">
    <property type="entry name" value="Cellulose-bd_IV"/>
</dbReference>
<dbReference type="SMART" id="SM00606">
    <property type="entry name" value="CBD_IV"/>
    <property type="match status" value="1"/>
</dbReference>
<dbReference type="InterPro" id="IPR028059">
    <property type="entry name" value="SWM_rpt"/>
</dbReference>
<dbReference type="NCBIfam" id="TIGR02059">
    <property type="entry name" value="swm_rep_I"/>
    <property type="match status" value="2"/>
</dbReference>
<evidence type="ECO:0000256" key="2">
    <source>
        <dbReference type="ARBA" id="ARBA00022525"/>
    </source>
</evidence>
<evidence type="ECO:0000256" key="4">
    <source>
        <dbReference type="ARBA" id="ARBA00022729"/>
    </source>
</evidence>
<organism evidence="10 11">
    <name type="scientific">Natronoflexus pectinivorans</name>
    <dbReference type="NCBI Taxonomy" id="682526"/>
    <lineage>
        <taxon>Bacteria</taxon>
        <taxon>Pseudomonadati</taxon>
        <taxon>Bacteroidota</taxon>
        <taxon>Bacteroidia</taxon>
        <taxon>Marinilabiliales</taxon>
        <taxon>Marinilabiliaceae</taxon>
        <taxon>Natronoflexus</taxon>
    </lineage>
</organism>
<dbReference type="PROSITE" id="PS51175">
    <property type="entry name" value="CBM6"/>
    <property type="match status" value="1"/>
</dbReference>
<dbReference type="Pfam" id="PF03422">
    <property type="entry name" value="CBM_6"/>
    <property type="match status" value="1"/>
</dbReference>
<dbReference type="GO" id="GO:0030246">
    <property type="term" value="F:carbohydrate binding"/>
    <property type="evidence" value="ECO:0007669"/>
    <property type="project" value="InterPro"/>
</dbReference>
<evidence type="ECO:0000259" key="9">
    <source>
        <dbReference type="PROSITE" id="PS51175"/>
    </source>
</evidence>
<dbReference type="InterPro" id="IPR043595">
    <property type="entry name" value="FaeB/C/D"/>
</dbReference>
<dbReference type="InterPro" id="IPR008979">
    <property type="entry name" value="Galactose-bd-like_sf"/>
</dbReference>
<gene>
    <name evidence="10" type="ORF">EV194_101278</name>
</gene>
<dbReference type="InterPro" id="IPR003140">
    <property type="entry name" value="PLipase/COase/thioEstase"/>
</dbReference>
<comment type="subcellular location">
    <subcellularLocation>
        <location evidence="1">Secreted</location>
    </subcellularLocation>
</comment>
<protein>
    <submittedName>
        <fullName evidence="10">Putative repeat protein (TIGR02059 family)/predicted secreted protein (Por secretion system target)</fullName>
    </submittedName>
</protein>
<accession>A0A4R2GNN7</accession>
<dbReference type="InterPro" id="IPR011801">
    <property type="entry name" value="Swm_rep_I_cyn"/>
</dbReference>
<dbReference type="Pfam" id="PF13753">
    <property type="entry name" value="SWM_repeat"/>
    <property type="match status" value="2"/>
</dbReference>
<dbReference type="EMBL" id="SLWK01000001">
    <property type="protein sequence ID" value="TCO10647.1"/>
    <property type="molecule type" value="Genomic_DNA"/>
</dbReference>
<evidence type="ECO:0000256" key="7">
    <source>
        <dbReference type="ARBA" id="ARBA00023326"/>
    </source>
</evidence>
<keyword evidence="6" id="KW-0119">Carbohydrate metabolism</keyword>
<evidence type="ECO:0000313" key="10">
    <source>
        <dbReference type="EMBL" id="TCO10647.1"/>
    </source>
</evidence>
<dbReference type="CDD" id="cd04080">
    <property type="entry name" value="CBM6_cellulase-like"/>
    <property type="match status" value="1"/>
</dbReference>